<gene>
    <name evidence="10" type="ORF">SODALDRAFT_330815</name>
</gene>
<comment type="similarity">
    <text evidence="1 8">Belongs to the cytochrome P450 family.</text>
</comment>
<dbReference type="GeneID" id="39579776"/>
<dbReference type="PANTHER" id="PTHR24291:SF50">
    <property type="entry name" value="BIFUNCTIONAL ALBAFLAVENONE MONOOXYGENASE_TERPENE SYNTHASE"/>
    <property type="match status" value="1"/>
</dbReference>
<dbReference type="InterPro" id="IPR017972">
    <property type="entry name" value="Cyt_P450_CS"/>
</dbReference>
<dbReference type="PANTHER" id="PTHR24291">
    <property type="entry name" value="CYTOCHROME P450 FAMILY 4"/>
    <property type="match status" value="1"/>
</dbReference>
<evidence type="ECO:0000256" key="4">
    <source>
        <dbReference type="ARBA" id="ARBA00023002"/>
    </source>
</evidence>
<comment type="cofactor">
    <cofactor evidence="7">
        <name>heme</name>
        <dbReference type="ChEBI" id="CHEBI:30413"/>
    </cofactor>
</comment>
<evidence type="ECO:0000256" key="9">
    <source>
        <dbReference type="SAM" id="Phobius"/>
    </source>
</evidence>
<evidence type="ECO:0000256" key="3">
    <source>
        <dbReference type="ARBA" id="ARBA00022723"/>
    </source>
</evidence>
<name>A0A3N2Q2V5_SODAK</name>
<evidence type="ECO:0000256" key="7">
    <source>
        <dbReference type="PIRSR" id="PIRSR602401-1"/>
    </source>
</evidence>
<dbReference type="InterPro" id="IPR001128">
    <property type="entry name" value="Cyt_P450"/>
</dbReference>
<keyword evidence="2 7" id="KW-0349">Heme</keyword>
<keyword evidence="9" id="KW-0812">Transmembrane</keyword>
<dbReference type="GO" id="GO:0016705">
    <property type="term" value="F:oxidoreductase activity, acting on paired donors, with incorporation or reduction of molecular oxygen"/>
    <property type="evidence" value="ECO:0007669"/>
    <property type="project" value="InterPro"/>
</dbReference>
<dbReference type="OrthoDB" id="10029320at2759"/>
<dbReference type="GO" id="GO:0020037">
    <property type="term" value="F:heme binding"/>
    <property type="evidence" value="ECO:0007669"/>
    <property type="project" value="InterPro"/>
</dbReference>
<dbReference type="EMBL" id="ML119052">
    <property type="protein sequence ID" value="ROT41099.1"/>
    <property type="molecule type" value="Genomic_DNA"/>
</dbReference>
<protein>
    <submittedName>
        <fullName evidence="10">Cytochrome P450 monooxygenase-like protein</fullName>
    </submittedName>
</protein>
<accession>A0A3N2Q2V5</accession>
<keyword evidence="9" id="KW-0472">Membrane</keyword>
<feature type="binding site" description="axial binding residue" evidence="7">
    <location>
        <position position="481"/>
    </location>
    <ligand>
        <name>heme</name>
        <dbReference type="ChEBI" id="CHEBI:30413"/>
    </ligand>
    <ligandPart>
        <name>Fe</name>
        <dbReference type="ChEBI" id="CHEBI:18248"/>
    </ligandPart>
</feature>
<evidence type="ECO:0000256" key="2">
    <source>
        <dbReference type="ARBA" id="ARBA00022617"/>
    </source>
</evidence>
<keyword evidence="3 7" id="KW-0479">Metal-binding</keyword>
<evidence type="ECO:0000313" key="11">
    <source>
        <dbReference type="Proteomes" id="UP000272025"/>
    </source>
</evidence>
<dbReference type="Proteomes" id="UP000272025">
    <property type="component" value="Unassembled WGS sequence"/>
</dbReference>
<keyword evidence="4 8" id="KW-0560">Oxidoreductase</keyword>
<evidence type="ECO:0000256" key="8">
    <source>
        <dbReference type="RuleBase" id="RU000461"/>
    </source>
</evidence>
<dbReference type="PRINTS" id="PR00463">
    <property type="entry name" value="EP450I"/>
</dbReference>
<dbReference type="STRING" id="1314773.A0A3N2Q2V5"/>
<dbReference type="PRINTS" id="PR00385">
    <property type="entry name" value="P450"/>
</dbReference>
<organism evidence="10 11">
    <name type="scientific">Sodiomyces alkalinus (strain CBS 110278 / VKM F-3762 / F11)</name>
    <name type="common">Alkaliphilic filamentous fungus</name>
    <dbReference type="NCBI Taxonomy" id="1314773"/>
    <lineage>
        <taxon>Eukaryota</taxon>
        <taxon>Fungi</taxon>
        <taxon>Dikarya</taxon>
        <taxon>Ascomycota</taxon>
        <taxon>Pezizomycotina</taxon>
        <taxon>Sordariomycetes</taxon>
        <taxon>Hypocreomycetidae</taxon>
        <taxon>Glomerellales</taxon>
        <taxon>Plectosphaerellaceae</taxon>
        <taxon>Sodiomyces</taxon>
    </lineage>
</organism>
<evidence type="ECO:0000313" key="10">
    <source>
        <dbReference type="EMBL" id="ROT41099.1"/>
    </source>
</evidence>
<dbReference type="GO" id="GO:0005506">
    <property type="term" value="F:iron ion binding"/>
    <property type="evidence" value="ECO:0007669"/>
    <property type="project" value="InterPro"/>
</dbReference>
<evidence type="ECO:0000256" key="1">
    <source>
        <dbReference type="ARBA" id="ARBA00010617"/>
    </source>
</evidence>
<reference evidence="10 11" key="1">
    <citation type="journal article" date="2018" name="Mol. Ecol.">
        <title>The obligate alkalophilic soda-lake fungus Sodiomyces alkalinus has shifted to a protein diet.</title>
        <authorList>
            <person name="Grum-Grzhimaylo A.A."/>
            <person name="Falkoski D.L."/>
            <person name="van den Heuvel J."/>
            <person name="Valero-Jimenez C.A."/>
            <person name="Min B."/>
            <person name="Choi I.G."/>
            <person name="Lipzen A."/>
            <person name="Daum C.G."/>
            <person name="Aanen D.K."/>
            <person name="Tsang A."/>
            <person name="Henrissat B."/>
            <person name="Bilanenko E.N."/>
            <person name="de Vries R.P."/>
            <person name="van Kan J.A.L."/>
            <person name="Grigoriev I.V."/>
            <person name="Debets A.J.M."/>
        </authorList>
    </citation>
    <scope>NUCLEOTIDE SEQUENCE [LARGE SCALE GENOMIC DNA]</scope>
    <source>
        <strain evidence="10 11">F11</strain>
    </source>
</reference>
<dbReference type="AlphaFoldDB" id="A0A3N2Q2V5"/>
<keyword evidence="11" id="KW-1185">Reference proteome</keyword>
<sequence length="560" mass="63575">MVQIHLQSWVGQHPIAAAVALLLTYFVIDFCWKGYKIRSRFRNLPGPPHHWVWGHIPILLELLKEIPINASSLYYADLLREKYNLGDIFYFDLWPIGMQFLMILDPDITKQIIVRKPTHKNSMLKLFMRFLVGSHDNLLSADGHTWMKLRRIFNPGFASSHLSTMIPGIVEETEIFSKTLEEYAQKERAFRLDETATLLTIDVIGRLILDTQLHSQTAPNELTSAIISQVAWIPQARPTRPWEIFNPTFLVMMWRNNRKMDAYISDILEKRFAEQRADRTKGRNVMDLALDAYGKGKGQSEEALPSVPLDPGFKRDAICQAKTFMFAGHDTISGTLCYAYYLLHKNPDKMAKLRAEHDEVLGTDEAEAGKLITAQPNILNKLEYTLCVLKETLRLYPPASTLREGNKNLFITDPVTGASLPTEDFAVSPITIGMQRHPKHFPNPHAFIPERFLPRDGPDGQKFSDSSNLAYLPFSKGPRICIGQELAITEMKIVLAMTVRKFDIRSAFEDLKLLKGGPGCWPSDESGIQKVYGDEAYQIMMGSAKPREGMPARVSVRKQG</sequence>
<dbReference type="InterPro" id="IPR036396">
    <property type="entry name" value="Cyt_P450_sf"/>
</dbReference>
<dbReference type="Gene3D" id="1.10.630.10">
    <property type="entry name" value="Cytochrome P450"/>
    <property type="match status" value="1"/>
</dbReference>
<dbReference type="GO" id="GO:0004497">
    <property type="term" value="F:monooxygenase activity"/>
    <property type="evidence" value="ECO:0007669"/>
    <property type="project" value="UniProtKB-KW"/>
</dbReference>
<evidence type="ECO:0000256" key="6">
    <source>
        <dbReference type="ARBA" id="ARBA00023033"/>
    </source>
</evidence>
<keyword evidence="5 7" id="KW-0408">Iron</keyword>
<dbReference type="InterPro" id="IPR050196">
    <property type="entry name" value="Cytochrome_P450_Monoox"/>
</dbReference>
<dbReference type="RefSeq" id="XP_028468905.1">
    <property type="nucleotide sequence ID" value="XM_028611298.1"/>
</dbReference>
<evidence type="ECO:0000256" key="5">
    <source>
        <dbReference type="ARBA" id="ARBA00023004"/>
    </source>
</evidence>
<dbReference type="InterPro" id="IPR002401">
    <property type="entry name" value="Cyt_P450_E_grp-I"/>
</dbReference>
<dbReference type="SUPFAM" id="SSF48264">
    <property type="entry name" value="Cytochrome P450"/>
    <property type="match status" value="1"/>
</dbReference>
<keyword evidence="6 8" id="KW-0503">Monooxygenase</keyword>
<proteinExistence type="inferred from homology"/>
<feature type="transmembrane region" description="Helical" evidence="9">
    <location>
        <begin position="15"/>
        <end position="32"/>
    </location>
</feature>
<dbReference type="PROSITE" id="PS00086">
    <property type="entry name" value="CYTOCHROME_P450"/>
    <property type="match status" value="1"/>
</dbReference>
<dbReference type="Pfam" id="PF00067">
    <property type="entry name" value="p450"/>
    <property type="match status" value="1"/>
</dbReference>
<keyword evidence="9" id="KW-1133">Transmembrane helix</keyword>